<evidence type="ECO:0000256" key="6">
    <source>
        <dbReference type="ARBA" id="ARBA00023136"/>
    </source>
</evidence>
<dbReference type="EMBL" id="JACPSX010000028">
    <property type="protein sequence ID" value="MBI3013773.1"/>
    <property type="molecule type" value="Genomic_DNA"/>
</dbReference>
<dbReference type="GO" id="GO:0022857">
    <property type="term" value="F:transmembrane transporter activity"/>
    <property type="evidence" value="ECO:0007669"/>
    <property type="project" value="InterPro"/>
</dbReference>
<evidence type="ECO:0000256" key="5">
    <source>
        <dbReference type="ARBA" id="ARBA00022989"/>
    </source>
</evidence>
<accession>A0A932GMR8</accession>
<evidence type="ECO:0000256" key="7">
    <source>
        <dbReference type="SAM" id="Phobius"/>
    </source>
</evidence>
<keyword evidence="3" id="KW-1003">Cell membrane</keyword>
<feature type="transmembrane region" description="Helical" evidence="7">
    <location>
        <begin position="282"/>
        <end position="301"/>
    </location>
</feature>
<proteinExistence type="predicted"/>
<protein>
    <submittedName>
        <fullName evidence="9">MFS transporter</fullName>
    </submittedName>
</protein>
<dbReference type="InterPro" id="IPR050171">
    <property type="entry name" value="MFS_Transporters"/>
</dbReference>
<dbReference type="SUPFAM" id="SSF103473">
    <property type="entry name" value="MFS general substrate transporter"/>
    <property type="match status" value="1"/>
</dbReference>
<feature type="transmembrane region" description="Helical" evidence="7">
    <location>
        <begin position="216"/>
        <end position="241"/>
    </location>
</feature>
<evidence type="ECO:0000259" key="8">
    <source>
        <dbReference type="PROSITE" id="PS50850"/>
    </source>
</evidence>
<keyword evidence="4 7" id="KW-0812">Transmembrane</keyword>
<evidence type="ECO:0000256" key="4">
    <source>
        <dbReference type="ARBA" id="ARBA00022692"/>
    </source>
</evidence>
<comment type="caution">
    <text evidence="9">The sequence shown here is derived from an EMBL/GenBank/DDBJ whole genome shotgun (WGS) entry which is preliminary data.</text>
</comment>
<dbReference type="Pfam" id="PF07690">
    <property type="entry name" value="MFS_1"/>
    <property type="match status" value="1"/>
</dbReference>
<dbReference type="Proteomes" id="UP000741360">
    <property type="component" value="Unassembled WGS sequence"/>
</dbReference>
<keyword evidence="6 7" id="KW-0472">Membrane</keyword>
<dbReference type="PRINTS" id="PR01035">
    <property type="entry name" value="TCRTETA"/>
</dbReference>
<dbReference type="InterPro" id="IPR036259">
    <property type="entry name" value="MFS_trans_sf"/>
</dbReference>
<dbReference type="CDD" id="cd17325">
    <property type="entry name" value="MFS_MdtG_SLC18_like"/>
    <property type="match status" value="1"/>
</dbReference>
<feature type="transmembrane region" description="Helical" evidence="7">
    <location>
        <begin position="253"/>
        <end position="270"/>
    </location>
</feature>
<keyword evidence="2" id="KW-0813">Transport</keyword>
<evidence type="ECO:0000256" key="3">
    <source>
        <dbReference type="ARBA" id="ARBA00022475"/>
    </source>
</evidence>
<feature type="transmembrane region" description="Helical" evidence="7">
    <location>
        <begin position="18"/>
        <end position="36"/>
    </location>
</feature>
<feature type="transmembrane region" description="Helical" evidence="7">
    <location>
        <begin position="141"/>
        <end position="159"/>
    </location>
</feature>
<name>A0A932GMR8_UNCTE</name>
<evidence type="ECO:0000256" key="2">
    <source>
        <dbReference type="ARBA" id="ARBA00022448"/>
    </source>
</evidence>
<dbReference type="Gene3D" id="1.20.1720.10">
    <property type="entry name" value="Multidrug resistance protein D"/>
    <property type="match status" value="1"/>
</dbReference>
<feature type="transmembrane region" description="Helical" evidence="7">
    <location>
        <begin position="171"/>
        <end position="189"/>
    </location>
</feature>
<dbReference type="AlphaFoldDB" id="A0A932GMR8"/>
<dbReference type="InterPro" id="IPR011701">
    <property type="entry name" value="MFS"/>
</dbReference>
<evidence type="ECO:0000313" key="9">
    <source>
        <dbReference type="EMBL" id="MBI3013773.1"/>
    </source>
</evidence>
<dbReference type="PANTHER" id="PTHR23517:SF3">
    <property type="entry name" value="INTEGRAL MEMBRANE TRANSPORT PROTEIN"/>
    <property type="match status" value="1"/>
</dbReference>
<comment type="subcellular location">
    <subcellularLocation>
        <location evidence="1">Cell membrane</location>
        <topology evidence="1">Multi-pass membrane protein</topology>
    </subcellularLocation>
</comment>
<dbReference type="GO" id="GO:0005886">
    <property type="term" value="C:plasma membrane"/>
    <property type="evidence" value="ECO:0007669"/>
    <property type="project" value="UniProtKB-SubCell"/>
</dbReference>
<dbReference type="PANTHER" id="PTHR23517">
    <property type="entry name" value="RESISTANCE PROTEIN MDTM, PUTATIVE-RELATED-RELATED"/>
    <property type="match status" value="1"/>
</dbReference>
<dbReference type="Gene3D" id="1.20.1250.20">
    <property type="entry name" value="MFS general substrate transporter like domains"/>
    <property type="match status" value="1"/>
</dbReference>
<feature type="transmembrane region" description="Helical" evidence="7">
    <location>
        <begin position="83"/>
        <end position="100"/>
    </location>
</feature>
<evidence type="ECO:0000256" key="1">
    <source>
        <dbReference type="ARBA" id="ARBA00004651"/>
    </source>
</evidence>
<feature type="transmembrane region" description="Helical" evidence="7">
    <location>
        <begin position="341"/>
        <end position="363"/>
    </location>
</feature>
<feature type="transmembrane region" description="Helical" evidence="7">
    <location>
        <begin position="307"/>
        <end position="329"/>
    </location>
</feature>
<sequence>MNPNPGNSIPSPADRRHFLILNLALFVSSLGMGIVVPLLPIYASQMGASGLSLGIFFASFNVSRGLAMPFMGRLSDRTGRKRFLSVGLFAYTLLSLAYVASRDIYALTLTRTLQGIASAMVVPIGMAYAGDLSPPGREGTYMGILNVSLFGGFGFGPFLGGVLSDQFGIDAGFYAMGFLSLATLILVLVRLPGEPVWRAEEGQQLLPMARILKERFLMGILSFRLANAVSRGLYVSFLPLFASLEGGLSSSEIGIVISANLLITAVLQAPAGRLADLASRRVLVTAGGLAYAVLFGVLPLSSSFSSLLVISILLGGAGALPLPAATALMADRGRGYGMGTLMASFNMAQSVGMVVGPLLGGFLMDASGLLSVFVMGGVAGIAGSGIFYYRTAKA</sequence>
<feature type="transmembrane region" description="Helical" evidence="7">
    <location>
        <begin position="369"/>
        <end position="389"/>
    </location>
</feature>
<dbReference type="InterPro" id="IPR001958">
    <property type="entry name" value="Tet-R_TetA/multi-R_MdtG-like"/>
</dbReference>
<evidence type="ECO:0000313" key="10">
    <source>
        <dbReference type="Proteomes" id="UP000741360"/>
    </source>
</evidence>
<dbReference type="InterPro" id="IPR020846">
    <property type="entry name" value="MFS_dom"/>
</dbReference>
<feature type="transmembrane region" description="Helical" evidence="7">
    <location>
        <begin position="42"/>
        <end position="62"/>
    </location>
</feature>
<dbReference type="PROSITE" id="PS50850">
    <property type="entry name" value="MFS"/>
    <property type="match status" value="1"/>
</dbReference>
<feature type="domain" description="Major facilitator superfamily (MFS) profile" evidence="8">
    <location>
        <begin position="17"/>
        <end position="394"/>
    </location>
</feature>
<feature type="transmembrane region" description="Helical" evidence="7">
    <location>
        <begin position="112"/>
        <end position="129"/>
    </location>
</feature>
<keyword evidence="5 7" id="KW-1133">Transmembrane helix</keyword>
<gene>
    <name evidence="9" type="ORF">HYY65_01610</name>
</gene>
<organism evidence="9 10">
    <name type="scientific">Tectimicrobiota bacterium</name>
    <dbReference type="NCBI Taxonomy" id="2528274"/>
    <lineage>
        <taxon>Bacteria</taxon>
        <taxon>Pseudomonadati</taxon>
        <taxon>Nitrospinota/Tectimicrobiota group</taxon>
        <taxon>Candidatus Tectimicrobiota</taxon>
    </lineage>
</organism>
<reference evidence="9" key="1">
    <citation type="submission" date="2020-07" db="EMBL/GenBank/DDBJ databases">
        <title>Huge and variable diversity of episymbiotic CPR bacteria and DPANN archaea in groundwater ecosystems.</title>
        <authorList>
            <person name="He C.Y."/>
            <person name="Keren R."/>
            <person name="Whittaker M."/>
            <person name="Farag I.F."/>
            <person name="Doudna J."/>
            <person name="Cate J.H.D."/>
            <person name="Banfield J.F."/>
        </authorList>
    </citation>
    <scope>NUCLEOTIDE SEQUENCE</scope>
    <source>
        <strain evidence="9">NC_groundwater_717_Ag_S-0.2um_59_8</strain>
    </source>
</reference>